<evidence type="ECO:0000313" key="1">
    <source>
        <dbReference type="EMBL" id="KAI7944159.1"/>
    </source>
</evidence>
<protein>
    <submittedName>
        <fullName evidence="1">Uncharacterized protein</fullName>
    </submittedName>
</protein>
<accession>A0ACC0E2T2</accession>
<proteinExistence type="predicted"/>
<evidence type="ECO:0000313" key="2">
    <source>
        <dbReference type="Proteomes" id="UP001060170"/>
    </source>
</evidence>
<gene>
    <name evidence="1" type="ORF">MJO28_011687</name>
</gene>
<reference evidence="2" key="2">
    <citation type="journal article" date="2018" name="Mol. Plant Microbe Interact.">
        <title>Genome sequence resources for the wheat stripe rust pathogen (Puccinia striiformis f. sp. tritici) and the barley stripe rust pathogen (Puccinia striiformis f. sp. hordei).</title>
        <authorList>
            <person name="Xia C."/>
            <person name="Wang M."/>
            <person name="Yin C."/>
            <person name="Cornejo O.E."/>
            <person name="Hulbert S.H."/>
            <person name="Chen X."/>
        </authorList>
    </citation>
    <scope>NUCLEOTIDE SEQUENCE [LARGE SCALE GENOMIC DNA]</scope>
    <source>
        <strain evidence="2">93-210</strain>
    </source>
</reference>
<name>A0ACC0E2T2_9BASI</name>
<dbReference type="Proteomes" id="UP001060170">
    <property type="component" value="Chromosome 11"/>
</dbReference>
<reference evidence="2" key="1">
    <citation type="journal article" date="2018" name="BMC Genomics">
        <title>Genomic insights into host adaptation between the wheat stripe rust pathogen (Puccinia striiformis f. sp. tritici) and the barley stripe rust pathogen (Puccinia striiformis f. sp. hordei).</title>
        <authorList>
            <person name="Xia C."/>
            <person name="Wang M."/>
            <person name="Yin C."/>
            <person name="Cornejo O.E."/>
            <person name="Hulbert S.H."/>
            <person name="Chen X."/>
        </authorList>
    </citation>
    <scope>NUCLEOTIDE SEQUENCE [LARGE SCALE GENOMIC DNA]</scope>
    <source>
        <strain evidence="2">93-210</strain>
    </source>
</reference>
<keyword evidence="2" id="KW-1185">Reference proteome</keyword>
<comment type="caution">
    <text evidence="1">The sequence shown here is derived from an EMBL/GenBank/DDBJ whole genome shotgun (WGS) entry which is preliminary data.</text>
</comment>
<dbReference type="EMBL" id="CM045875">
    <property type="protein sequence ID" value="KAI7944159.1"/>
    <property type="molecule type" value="Genomic_DNA"/>
</dbReference>
<sequence>MRSPANYPSDAPYQSHPEGTVSSVATTLASRAPIETGGFVQPEEAAASPNFSHTGSTTVDRVVAGARDTFQPSVGLSSSFAVNRTASFDNVGNASVNNTNASLTTDTSDTDMVDIGNLTIRQNALAHDVGAPGNIVPTPIRNVRVSFVEDLVEDLPPAYEEHEPARPRRLPYVLNTLPPAHRTRWIGRDSYRPRSPLRTRTQEATHTNRRPRSSSSRSRRQSARPSPMTQNRTQTTNIRRSLPPASAQSYMSSSSSSPSPPSSPVPTIPATPRMRPARPPIMDGRTSAALTVTMFFRCLRSIRLTLRTFPANHPYAAQHQQLQNETDLMELWFHNHHEHLQEALDDPQSPARLVYRTLFSCAGHLIQLTNLPPTYNPLDPTM</sequence>
<reference evidence="1 2" key="3">
    <citation type="journal article" date="2022" name="Microbiol. Spectr.">
        <title>Folding features and dynamics of 3D genome architecture in plant fungal pathogens.</title>
        <authorList>
            <person name="Xia C."/>
        </authorList>
    </citation>
    <scope>NUCLEOTIDE SEQUENCE [LARGE SCALE GENOMIC DNA]</scope>
    <source>
        <strain evidence="1 2">93-210</strain>
    </source>
</reference>
<organism evidence="1 2">
    <name type="scientific">Puccinia striiformis f. sp. tritici</name>
    <dbReference type="NCBI Taxonomy" id="168172"/>
    <lineage>
        <taxon>Eukaryota</taxon>
        <taxon>Fungi</taxon>
        <taxon>Dikarya</taxon>
        <taxon>Basidiomycota</taxon>
        <taxon>Pucciniomycotina</taxon>
        <taxon>Pucciniomycetes</taxon>
        <taxon>Pucciniales</taxon>
        <taxon>Pucciniaceae</taxon>
        <taxon>Puccinia</taxon>
    </lineage>
</organism>